<evidence type="ECO:0000313" key="5">
    <source>
        <dbReference type="EMBL" id="AFK56831.1"/>
    </source>
</evidence>
<evidence type="ECO:0000313" key="6">
    <source>
        <dbReference type="Proteomes" id="UP000005258"/>
    </source>
</evidence>
<dbReference type="Pfam" id="PF25881">
    <property type="entry name" value="HH_YBHG"/>
    <property type="match status" value="1"/>
</dbReference>
<keyword evidence="5" id="KW-0614">Plasmid</keyword>
<dbReference type="RefSeq" id="WP_014747820.1">
    <property type="nucleotide sequence ID" value="NC_017958.1"/>
</dbReference>
<dbReference type="GO" id="GO:0030313">
    <property type="term" value="C:cell envelope"/>
    <property type="evidence" value="ECO:0007669"/>
    <property type="project" value="UniProtKB-SubCell"/>
</dbReference>
<protein>
    <submittedName>
        <fullName evidence="5">Membrane protein</fullName>
    </submittedName>
</protein>
<dbReference type="Gene3D" id="2.40.50.100">
    <property type="match status" value="1"/>
</dbReference>
<dbReference type="InterPro" id="IPR050465">
    <property type="entry name" value="UPF0194_transport"/>
</dbReference>
<feature type="domain" description="YbhG-like alpha-helical hairpin" evidence="4">
    <location>
        <begin position="86"/>
        <end position="215"/>
    </location>
</feature>
<evidence type="ECO:0000256" key="1">
    <source>
        <dbReference type="ARBA" id="ARBA00004196"/>
    </source>
</evidence>
<accession>I3TVP3</accession>
<dbReference type="Gene3D" id="2.40.30.170">
    <property type="match status" value="1"/>
</dbReference>
<proteinExistence type="predicted"/>
<dbReference type="Gene3D" id="1.10.287.470">
    <property type="entry name" value="Helix hairpin bin"/>
    <property type="match status" value="1"/>
</dbReference>
<dbReference type="SUPFAM" id="SSF111369">
    <property type="entry name" value="HlyD-like secretion proteins"/>
    <property type="match status" value="3"/>
</dbReference>
<name>I3TVP3_TISMK</name>
<dbReference type="NCBIfam" id="NF002939">
    <property type="entry name" value="PRK03598.1"/>
    <property type="match status" value="1"/>
</dbReference>
<dbReference type="PANTHER" id="PTHR32347:SF29">
    <property type="entry name" value="UPF0194 MEMBRANE PROTEIN YBHG"/>
    <property type="match status" value="1"/>
</dbReference>
<reference evidence="5 6" key="1">
    <citation type="journal article" date="2012" name="J. Am. Chem. Soc.">
        <title>Bacterial biosynthesis and maturation of the didemnin anti-cancer agents.</title>
        <authorList>
            <person name="Xu Y."/>
            <person name="Kersten R.D."/>
            <person name="Nam S.J."/>
            <person name="Lu L."/>
            <person name="Al-Suwailem A.M."/>
            <person name="Zheng H."/>
            <person name="Fenical W."/>
            <person name="Dorrestein P.C."/>
            <person name="Moore B.S."/>
            <person name="Qian P.Y."/>
        </authorList>
    </citation>
    <scope>NUCLEOTIDE SEQUENCE [LARGE SCALE GENOMIC DNA]</scope>
    <source>
        <strain evidence="5 6">KA081020-065</strain>
    </source>
</reference>
<comment type="subcellular location">
    <subcellularLocation>
        <location evidence="1">Cell envelope</location>
    </subcellularLocation>
</comment>
<sequence length="339" mass="35633">MKAALRVALLLGGMAAAVAIGLFWPPANGWLRDRLVSGAASDARLVLYGNVDIREVALAFRQGGRVAEMAAEEGDAVQAGDVVAVLDDRPLRDAAARAEAERAQAQASLDRLRNGNRPQEIAEAAALLAQAEATLRFAEIDYRRKRSLVGSRVVSESESDAARAARDEAAAVLEARRQALALLEAGARAEDIAAGEAALAAAGAARDQARTALEDARLAAPAAGTILARILEPGSMAAAGTPVYTLSLKDPVYVRAYVAEPDLGRAVPGAAVRVTTDSGGRVYDGRIGFVSPRAEFTPKSVETTALRTDLVYRLRIVVTDADDGLRQGMPVTVTLDRED</sequence>
<organism evidence="5 6">
    <name type="scientific">Tistrella mobilis (strain KA081020-065)</name>
    <dbReference type="NCBI Taxonomy" id="1110502"/>
    <lineage>
        <taxon>Bacteria</taxon>
        <taxon>Pseudomonadati</taxon>
        <taxon>Pseudomonadota</taxon>
        <taxon>Alphaproteobacteria</taxon>
        <taxon>Geminicoccales</taxon>
        <taxon>Geminicoccaceae</taxon>
        <taxon>Tistrella</taxon>
    </lineage>
</organism>
<dbReference type="AlphaFoldDB" id="I3TVP3"/>
<dbReference type="KEGG" id="tmo:TMO_c0221"/>
<dbReference type="PATRIC" id="fig|1110502.3.peg.5085"/>
<gene>
    <name evidence="5" type="ordered locus">TMO_c0221</name>
</gene>
<evidence type="ECO:0000256" key="3">
    <source>
        <dbReference type="SAM" id="Coils"/>
    </source>
</evidence>
<geneLocation type="plasmid" evidence="5 6">
    <name>pTM3</name>
</geneLocation>
<keyword evidence="6" id="KW-1185">Reference proteome</keyword>
<dbReference type="HOGENOM" id="CLU_018816_6_3_5"/>
<dbReference type="EMBL" id="CP003239">
    <property type="protein sequence ID" value="AFK56831.1"/>
    <property type="molecule type" value="Genomic_DNA"/>
</dbReference>
<dbReference type="InterPro" id="IPR059052">
    <property type="entry name" value="HH_YbhG-like"/>
</dbReference>
<evidence type="ECO:0000256" key="2">
    <source>
        <dbReference type="ARBA" id="ARBA00023054"/>
    </source>
</evidence>
<evidence type="ECO:0000259" key="4">
    <source>
        <dbReference type="Pfam" id="PF25881"/>
    </source>
</evidence>
<feature type="coiled-coil region" evidence="3">
    <location>
        <begin position="95"/>
        <end position="141"/>
    </location>
</feature>
<dbReference type="Proteomes" id="UP000005258">
    <property type="component" value="Plasmid pTM3"/>
</dbReference>
<dbReference type="PANTHER" id="PTHR32347">
    <property type="entry name" value="EFFLUX SYSTEM COMPONENT YKNX-RELATED"/>
    <property type="match status" value="1"/>
</dbReference>
<keyword evidence="2 3" id="KW-0175">Coiled coil</keyword>